<evidence type="ECO:0000256" key="3">
    <source>
        <dbReference type="ARBA" id="ARBA00022989"/>
    </source>
</evidence>
<dbReference type="Proteomes" id="UP000261704">
    <property type="component" value="Chromosome"/>
</dbReference>
<dbReference type="InterPro" id="IPR002657">
    <property type="entry name" value="BilAc:Na_symport/Acr3"/>
</dbReference>
<keyword evidence="4 5" id="KW-0472">Membrane</keyword>
<keyword evidence="2 5" id="KW-0812">Transmembrane</keyword>
<evidence type="ECO:0000256" key="1">
    <source>
        <dbReference type="ARBA" id="ARBA00004141"/>
    </source>
</evidence>
<dbReference type="EMBL" id="CP032125">
    <property type="protein sequence ID" value="AXX97966.1"/>
    <property type="molecule type" value="Genomic_DNA"/>
</dbReference>
<evidence type="ECO:0000256" key="4">
    <source>
        <dbReference type="ARBA" id="ARBA00023136"/>
    </source>
</evidence>
<feature type="transmembrane region" description="Helical" evidence="5">
    <location>
        <begin position="6"/>
        <end position="26"/>
    </location>
</feature>
<feature type="transmembrane region" description="Helical" evidence="5">
    <location>
        <begin position="38"/>
        <end position="61"/>
    </location>
</feature>
<feature type="transmembrane region" description="Helical" evidence="5">
    <location>
        <begin position="199"/>
        <end position="220"/>
    </location>
</feature>
<sequence>MTQILAAFLPAGLILLMFVVGLRLSLDRVGAAFRHPQALFTGLAVQMMLLPAVAFLLVRLFGLSTEMSIGLVLVAAAPGGVTSNYIAWLAHADVALSAAMTLVTTSLAAVTIPAILMLAGVAALPGVSGLAKMSMAMSAVALVPMAIGIGFAAWRPETAKRLGNILDPVSKLIFAAMVLATFVQNWGAITDHLSSVGPAVVALNLIALGLAGGAGMLMGLNTGQRRAIMVEASLQNVAVAMFVAGSLLKNPALATPALIYALVMNISALVQISMAHRRAVSVSGT</sequence>
<keyword evidence="3 5" id="KW-1133">Transmembrane helix</keyword>
<gene>
    <name evidence="6" type="ORF">BAR1_08480</name>
</gene>
<dbReference type="KEGG" id="pamo:BAR1_08480"/>
<evidence type="ECO:0000313" key="6">
    <source>
        <dbReference type="EMBL" id="AXX97966.1"/>
    </source>
</evidence>
<name>A0A347UGI8_9RHOB</name>
<dbReference type="Gene3D" id="1.20.1530.20">
    <property type="match status" value="1"/>
</dbReference>
<feature type="transmembrane region" description="Helical" evidence="5">
    <location>
        <begin position="166"/>
        <end position="187"/>
    </location>
</feature>
<dbReference type="GO" id="GO:0016020">
    <property type="term" value="C:membrane"/>
    <property type="evidence" value="ECO:0007669"/>
    <property type="project" value="UniProtKB-SubCell"/>
</dbReference>
<dbReference type="Pfam" id="PF01758">
    <property type="entry name" value="SBF"/>
    <property type="match status" value="1"/>
</dbReference>
<dbReference type="RefSeq" id="WP_118942622.1">
    <property type="nucleotide sequence ID" value="NZ_CP032125.1"/>
</dbReference>
<accession>A0A347UGI8</accession>
<comment type="subcellular location">
    <subcellularLocation>
        <location evidence="1">Membrane</location>
        <topology evidence="1">Multi-pass membrane protein</topology>
    </subcellularLocation>
</comment>
<feature type="transmembrane region" description="Helical" evidence="5">
    <location>
        <begin position="67"/>
        <end position="90"/>
    </location>
</feature>
<dbReference type="InterPro" id="IPR038770">
    <property type="entry name" value="Na+/solute_symporter_sf"/>
</dbReference>
<reference evidence="6 7" key="1">
    <citation type="submission" date="2018-09" db="EMBL/GenBank/DDBJ databases">
        <title>Profundibacter amoris BAR1 gen. nov., sp. nov., a new member of the Roseobacter clade isolated at Lokis Castle Vent Field on the Arctic Mid-Oceanic Ridge.</title>
        <authorList>
            <person name="Le Moine Bauer S."/>
            <person name="Sjoeberg A.G."/>
            <person name="L'Haridon S."/>
            <person name="Stokke R."/>
            <person name="Roalkvam I."/>
            <person name="Steen I.H."/>
            <person name="Dahle H."/>
        </authorList>
    </citation>
    <scope>NUCLEOTIDE SEQUENCE [LARGE SCALE GENOMIC DNA]</scope>
    <source>
        <strain evidence="6 7">BAR1</strain>
    </source>
</reference>
<protein>
    <submittedName>
        <fullName evidence="6">Bile acid:sodium symporter family protein</fullName>
    </submittedName>
</protein>
<evidence type="ECO:0000256" key="5">
    <source>
        <dbReference type="SAM" id="Phobius"/>
    </source>
</evidence>
<dbReference type="AlphaFoldDB" id="A0A347UGI8"/>
<evidence type="ECO:0000256" key="2">
    <source>
        <dbReference type="ARBA" id="ARBA00022692"/>
    </source>
</evidence>
<dbReference type="PANTHER" id="PTHR10361">
    <property type="entry name" value="SODIUM-BILE ACID COTRANSPORTER"/>
    <property type="match status" value="1"/>
</dbReference>
<organism evidence="6 7">
    <name type="scientific">Profundibacter amoris</name>
    <dbReference type="NCBI Taxonomy" id="2171755"/>
    <lineage>
        <taxon>Bacteria</taxon>
        <taxon>Pseudomonadati</taxon>
        <taxon>Pseudomonadota</taxon>
        <taxon>Alphaproteobacteria</taxon>
        <taxon>Rhodobacterales</taxon>
        <taxon>Paracoccaceae</taxon>
        <taxon>Profundibacter</taxon>
    </lineage>
</organism>
<proteinExistence type="predicted"/>
<feature type="transmembrane region" description="Helical" evidence="5">
    <location>
        <begin position="102"/>
        <end position="123"/>
    </location>
</feature>
<feature type="transmembrane region" description="Helical" evidence="5">
    <location>
        <begin position="253"/>
        <end position="272"/>
    </location>
</feature>
<feature type="transmembrane region" description="Helical" evidence="5">
    <location>
        <begin position="135"/>
        <end position="154"/>
    </location>
</feature>
<dbReference type="OrthoDB" id="9806785at2"/>
<evidence type="ECO:0000313" key="7">
    <source>
        <dbReference type="Proteomes" id="UP000261704"/>
    </source>
</evidence>
<dbReference type="PANTHER" id="PTHR10361:SF24">
    <property type="entry name" value="P3 PROTEIN"/>
    <property type="match status" value="1"/>
</dbReference>
<keyword evidence="7" id="KW-1185">Reference proteome</keyword>
<dbReference type="InterPro" id="IPR004710">
    <property type="entry name" value="Bilac:Na_transpt"/>
</dbReference>